<evidence type="ECO:0000313" key="5">
    <source>
        <dbReference type="Proteomes" id="UP000278807"/>
    </source>
</evidence>
<feature type="domain" description="Carboxylesterase type B" evidence="3">
    <location>
        <begin position="21"/>
        <end position="104"/>
    </location>
</feature>
<accession>A0A3P7V0G9</accession>
<protein>
    <recommendedName>
        <fullName evidence="3">Carboxylesterase type B domain-containing protein</fullName>
    </recommendedName>
</protein>
<reference evidence="4 5" key="1">
    <citation type="submission" date="2018-11" db="EMBL/GenBank/DDBJ databases">
        <authorList>
            <consortium name="Pathogen Informatics"/>
        </authorList>
    </citation>
    <scope>NUCLEOTIDE SEQUENCE [LARGE SCALE GENOMIC DNA]</scope>
</reference>
<feature type="transmembrane region" description="Helical" evidence="2">
    <location>
        <begin position="236"/>
        <end position="260"/>
    </location>
</feature>
<dbReference type="Gene3D" id="3.40.50.1820">
    <property type="entry name" value="alpha/beta hydrolase"/>
    <property type="match status" value="1"/>
</dbReference>
<dbReference type="AlphaFoldDB" id="A0A3P7V0G9"/>
<evidence type="ECO:0000259" key="3">
    <source>
        <dbReference type="Pfam" id="PF00135"/>
    </source>
</evidence>
<sequence length="381" mass="43233">MRQHESGQKRQISELDPQLEPLRHVIHFSQAGYGDDLNLLLGAPFISNLHLRNSLTRRLSQSLIQYIVNFIHYGDPNKHFEIPNIAENLSKSWPPFSIRNELGLKMVKPAIGFSTSPTPEDLIGVVSDHRKQFATFWTDIFPKIAAVNRKSSTVKSNPVTHFVAHPMKPYKDAKVNRLTTPSSRQILEPTAISDRSFTPSNESVEFPSFYDANQTQWYNTPLKTLSKKIKDEDKSILLLVIVVGLSLFLLNIIFTATFYFCHQQRKDQNSSILIPGSEADHRTNKNDATNKPINDMSSFQQSVVKLPGLAPVVNSPYQPQTVALPPDFAYRTLQRTQNPMERHMYPTPVNQTSPLTGHRVMATPESSWKSETLKRNSVDMI</sequence>
<keyword evidence="2" id="KW-0812">Transmembrane</keyword>
<dbReference type="Proteomes" id="UP000278807">
    <property type="component" value="Unassembled WGS sequence"/>
</dbReference>
<dbReference type="InterPro" id="IPR002018">
    <property type="entry name" value="CarbesteraseB"/>
</dbReference>
<dbReference type="PANTHER" id="PTHR43903">
    <property type="entry name" value="NEUROLIGIN"/>
    <property type="match status" value="1"/>
</dbReference>
<dbReference type="InterPro" id="IPR029058">
    <property type="entry name" value="AB_hydrolase_fold"/>
</dbReference>
<dbReference type="InterPro" id="IPR051093">
    <property type="entry name" value="Neuroligin/BSAL"/>
</dbReference>
<dbReference type="Pfam" id="PF00135">
    <property type="entry name" value="COesterase"/>
    <property type="match status" value="1"/>
</dbReference>
<evidence type="ECO:0000313" key="4">
    <source>
        <dbReference type="EMBL" id="VDN99287.1"/>
    </source>
</evidence>
<keyword evidence="2" id="KW-0472">Membrane</keyword>
<keyword evidence="5" id="KW-1185">Reference proteome</keyword>
<dbReference type="EMBL" id="UZAE01002006">
    <property type="protein sequence ID" value="VDN99287.1"/>
    <property type="molecule type" value="Genomic_DNA"/>
</dbReference>
<gene>
    <name evidence="4" type="ORF">HNAJ_LOCUS3428</name>
</gene>
<keyword evidence="2" id="KW-1133">Transmembrane helix</keyword>
<evidence type="ECO:0000256" key="2">
    <source>
        <dbReference type="SAM" id="Phobius"/>
    </source>
</evidence>
<evidence type="ECO:0000256" key="1">
    <source>
        <dbReference type="ARBA" id="ARBA00005964"/>
    </source>
</evidence>
<organism evidence="4 5">
    <name type="scientific">Rodentolepis nana</name>
    <name type="common">Dwarf tapeworm</name>
    <name type="synonym">Hymenolepis nana</name>
    <dbReference type="NCBI Taxonomy" id="102285"/>
    <lineage>
        <taxon>Eukaryota</taxon>
        <taxon>Metazoa</taxon>
        <taxon>Spiralia</taxon>
        <taxon>Lophotrochozoa</taxon>
        <taxon>Platyhelminthes</taxon>
        <taxon>Cestoda</taxon>
        <taxon>Eucestoda</taxon>
        <taxon>Cyclophyllidea</taxon>
        <taxon>Hymenolepididae</taxon>
        <taxon>Rodentolepis</taxon>
    </lineage>
</organism>
<name>A0A3P7V0G9_RODNA</name>
<proteinExistence type="inferred from homology"/>
<comment type="similarity">
    <text evidence="1">Belongs to the type-B carboxylesterase/lipase family.</text>
</comment>
<dbReference type="SUPFAM" id="SSF53474">
    <property type="entry name" value="alpha/beta-Hydrolases"/>
    <property type="match status" value="1"/>
</dbReference>